<dbReference type="PANTHER" id="PTHR10668:SF105">
    <property type="entry name" value="DEHYDROGENASE-RELATED"/>
    <property type="match status" value="1"/>
</dbReference>
<dbReference type="Proteomes" id="UP000048289">
    <property type="component" value="Unassembled WGS sequence"/>
</dbReference>
<evidence type="ECO:0000313" key="3">
    <source>
        <dbReference type="Proteomes" id="UP000046947"/>
    </source>
</evidence>
<protein>
    <submittedName>
        <fullName evidence="2">Dehydrogenase</fullName>
        <ecNumber evidence="2">1.-.-.-</ecNumber>
    </submittedName>
</protein>
<accession>A0A654TIR8</accession>
<reference evidence="3 4" key="1">
    <citation type="submission" date="2015-03" db="EMBL/GenBank/DDBJ databases">
        <authorList>
            <consortium name="Pathogen Informatics"/>
        </authorList>
    </citation>
    <scope>NUCLEOTIDE SEQUENCE [LARGE SCALE GENOMIC DNA]</scope>
    <source>
        <strain evidence="1 4">G09901357</strain>
        <strain evidence="2 3">H09601792</strain>
    </source>
</reference>
<dbReference type="AlphaFoldDB" id="A0A654TIR8"/>
<keyword evidence="2" id="KW-0560">Oxidoreductase</keyword>
<dbReference type="Proteomes" id="UP000046947">
    <property type="component" value="Unassembled WGS sequence"/>
</dbReference>
<dbReference type="EMBL" id="CFOH01000117">
    <property type="protein sequence ID" value="CFE48289.1"/>
    <property type="molecule type" value="Genomic_DNA"/>
</dbReference>
<evidence type="ECO:0000313" key="1">
    <source>
        <dbReference type="EMBL" id="CFE37733.1"/>
    </source>
</evidence>
<dbReference type="PANTHER" id="PTHR10668">
    <property type="entry name" value="PHYTOENE DEHYDROGENASE"/>
    <property type="match status" value="1"/>
</dbReference>
<name>A0A654TIR8_MYCTX</name>
<evidence type="ECO:0000313" key="2">
    <source>
        <dbReference type="EMBL" id="CFE48289.1"/>
    </source>
</evidence>
<organism evidence="2 3">
    <name type="scientific">Mycobacterium tuberculosis</name>
    <dbReference type="NCBI Taxonomy" id="1773"/>
    <lineage>
        <taxon>Bacteria</taxon>
        <taxon>Bacillati</taxon>
        <taxon>Actinomycetota</taxon>
        <taxon>Actinomycetes</taxon>
        <taxon>Mycobacteriales</taxon>
        <taxon>Mycobacteriaceae</taxon>
        <taxon>Mycobacterium</taxon>
        <taxon>Mycobacterium tuberculosis complex</taxon>
    </lineage>
</organism>
<gene>
    <name evidence="1" type="ORF">ERS007681_00816</name>
    <name evidence="2" type="ORF">ERS007688_01035</name>
</gene>
<dbReference type="EC" id="1.-.-.-" evidence="2"/>
<sequence>MADHNANYVGGDITVGANSTWRAIAGPTPRLNPWRTPIPKVYLCSAATPPGAGVHGMCGWYAARTLLRTEFGITRMPPLGHELRP</sequence>
<proteinExistence type="predicted"/>
<dbReference type="GO" id="GO:0016491">
    <property type="term" value="F:oxidoreductase activity"/>
    <property type="evidence" value="ECO:0007669"/>
    <property type="project" value="UniProtKB-KW"/>
</dbReference>
<dbReference type="EMBL" id="CFOE01000065">
    <property type="protein sequence ID" value="CFE37733.1"/>
    <property type="molecule type" value="Genomic_DNA"/>
</dbReference>
<evidence type="ECO:0000313" key="4">
    <source>
        <dbReference type="Proteomes" id="UP000048289"/>
    </source>
</evidence>